<gene>
    <name evidence="1" type="ORF">HUJ06_025554</name>
</gene>
<dbReference type="Proteomes" id="UP000607653">
    <property type="component" value="Unassembled WGS sequence"/>
</dbReference>
<evidence type="ECO:0000313" key="2">
    <source>
        <dbReference type="Proteomes" id="UP000607653"/>
    </source>
</evidence>
<evidence type="ECO:0000313" key="1">
    <source>
        <dbReference type="EMBL" id="DAD24091.1"/>
    </source>
</evidence>
<dbReference type="EMBL" id="DUZY01000001">
    <property type="protein sequence ID" value="DAD24091.1"/>
    <property type="molecule type" value="Genomic_DNA"/>
</dbReference>
<organism evidence="1 2">
    <name type="scientific">Nelumbo nucifera</name>
    <name type="common">Sacred lotus</name>
    <dbReference type="NCBI Taxonomy" id="4432"/>
    <lineage>
        <taxon>Eukaryota</taxon>
        <taxon>Viridiplantae</taxon>
        <taxon>Streptophyta</taxon>
        <taxon>Embryophyta</taxon>
        <taxon>Tracheophyta</taxon>
        <taxon>Spermatophyta</taxon>
        <taxon>Magnoliopsida</taxon>
        <taxon>Proteales</taxon>
        <taxon>Nelumbonaceae</taxon>
        <taxon>Nelumbo</taxon>
    </lineage>
</organism>
<name>A0A822XY05_NELNU</name>
<comment type="caution">
    <text evidence="1">The sequence shown here is derived from an EMBL/GenBank/DDBJ whole genome shotgun (WGS) entry which is preliminary data.</text>
</comment>
<proteinExistence type="predicted"/>
<accession>A0A822XY05</accession>
<keyword evidence="2" id="KW-1185">Reference proteome</keyword>
<reference evidence="1 2" key="1">
    <citation type="journal article" date="2020" name="Mol. Biol. Evol.">
        <title>Distinct Expression and Methylation Patterns for Genes with Different Fates following a Single Whole-Genome Duplication in Flowering Plants.</title>
        <authorList>
            <person name="Shi T."/>
            <person name="Rahmani R.S."/>
            <person name="Gugger P.F."/>
            <person name="Wang M."/>
            <person name="Li H."/>
            <person name="Zhang Y."/>
            <person name="Li Z."/>
            <person name="Wang Q."/>
            <person name="Van de Peer Y."/>
            <person name="Marchal K."/>
            <person name="Chen J."/>
        </authorList>
    </citation>
    <scope>NUCLEOTIDE SEQUENCE [LARGE SCALE GENOMIC DNA]</scope>
    <source>
        <tissue evidence="1">Leaf</tissue>
    </source>
</reference>
<protein>
    <submittedName>
        <fullName evidence="1">Uncharacterized protein</fullName>
    </submittedName>
</protein>
<sequence length="29" mass="3591">MELHLPQLLGQHSSIKQQFHDYRWKNKID</sequence>
<dbReference type="AlphaFoldDB" id="A0A822XY05"/>